<evidence type="ECO:0000313" key="3">
    <source>
        <dbReference type="Proteomes" id="UP001324115"/>
    </source>
</evidence>
<dbReference type="AlphaFoldDB" id="A0AAN7G2B9"/>
<name>A0AAN7G2B9_QUERU</name>
<feature type="transmembrane region" description="Helical" evidence="1">
    <location>
        <begin position="312"/>
        <end position="336"/>
    </location>
</feature>
<reference evidence="2 3" key="1">
    <citation type="journal article" date="2023" name="G3 (Bethesda)">
        <title>A haplotype-resolved chromosome-scale genome for Quercus rubra L. provides insights into the genetics of adaptive traits for red oak species.</title>
        <authorList>
            <person name="Kapoor B."/>
            <person name="Jenkins J."/>
            <person name="Schmutz J."/>
            <person name="Zhebentyayeva T."/>
            <person name="Kuelheim C."/>
            <person name="Coggeshall M."/>
            <person name="Heim C."/>
            <person name="Lasky J.R."/>
            <person name="Leites L."/>
            <person name="Islam-Faridi N."/>
            <person name="Romero-Severson J."/>
            <person name="DeLeo V.L."/>
            <person name="Lucas S.M."/>
            <person name="Lazic D."/>
            <person name="Gailing O."/>
            <person name="Carlson J."/>
            <person name="Staton M."/>
        </authorList>
    </citation>
    <scope>NUCLEOTIDE SEQUENCE [LARGE SCALE GENOMIC DNA]</scope>
    <source>
        <strain evidence="2">Pseudo-F2</strain>
    </source>
</reference>
<keyword evidence="1" id="KW-0472">Membrane</keyword>
<keyword evidence="1" id="KW-0812">Transmembrane</keyword>
<evidence type="ECO:0000313" key="2">
    <source>
        <dbReference type="EMBL" id="KAK4605482.1"/>
    </source>
</evidence>
<protein>
    <submittedName>
        <fullName evidence="2">Uncharacterized protein</fullName>
    </submittedName>
</protein>
<keyword evidence="3" id="KW-1185">Reference proteome</keyword>
<proteinExistence type="predicted"/>
<accession>A0AAN7G2B9</accession>
<evidence type="ECO:0000256" key="1">
    <source>
        <dbReference type="SAM" id="Phobius"/>
    </source>
</evidence>
<gene>
    <name evidence="2" type="ORF">RGQ29_013505</name>
</gene>
<comment type="caution">
    <text evidence="2">The sequence shown here is derived from an EMBL/GenBank/DDBJ whole genome shotgun (WGS) entry which is preliminary data.</text>
</comment>
<sequence>MEKSTSRGTQQQADASINHRINRVPYYIRSVNPQAYTPMLISIGPFHPFDENLETMEMHKAAYLRDFIARVEIELDKFESIIKEMEETIRCCYAETSSRGMSTDDFVKMILQDAIFILELFLRYSTGIWDRDRPGDPVLTSRRTFPLLMRDLVLLENQLPFILYDAGVKFEGSSSICLLDLHNEKGVLKMPRLELDDQMEALVRNVMALEQFCHSNNVYLTDYFIFLDSLINTFEDINLLCDRGILVNRLGDSKAAFSLVKKLITNFKLSDVNSDFTIICEGLNKFYKKPFHRLKATLLVTTLKNQYFNNPWRGAGTIAACLLLLLTLVQTIMSMLQVARA</sequence>
<organism evidence="2 3">
    <name type="scientific">Quercus rubra</name>
    <name type="common">Northern red oak</name>
    <name type="synonym">Quercus borealis</name>
    <dbReference type="NCBI Taxonomy" id="3512"/>
    <lineage>
        <taxon>Eukaryota</taxon>
        <taxon>Viridiplantae</taxon>
        <taxon>Streptophyta</taxon>
        <taxon>Embryophyta</taxon>
        <taxon>Tracheophyta</taxon>
        <taxon>Spermatophyta</taxon>
        <taxon>Magnoliopsida</taxon>
        <taxon>eudicotyledons</taxon>
        <taxon>Gunneridae</taxon>
        <taxon>Pentapetalae</taxon>
        <taxon>rosids</taxon>
        <taxon>fabids</taxon>
        <taxon>Fagales</taxon>
        <taxon>Fagaceae</taxon>
        <taxon>Quercus</taxon>
    </lineage>
</organism>
<dbReference type="EMBL" id="JAXUIC010000002">
    <property type="protein sequence ID" value="KAK4605482.1"/>
    <property type="molecule type" value="Genomic_DNA"/>
</dbReference>
<dbReference type="Proteomes" id="UP001324115">
    <property type="component" value="Unassembled WGS sequence"/>
</dbReference>
<dbReference type="Pfam" id="PF03140">
    <property type="entry name" value="DUF247"/>
    <property type="match status" value="1"/>
</dbReference>
<dbReference type="InterPro" id="IPR004158">
    <property type="entry name" value="DUF247_pln"/>
</dbReference>
<dbReference type="PANTHER" id="PTHR31170">
    <property type="entry name" value="BNAC04G53230D PROTEIN"/>
    <property type="match status" value="1"/>
</dbReference>
<keyword evidence="1" id="KW-1133">Transmembrane helix</keyword>
<dbReference type="PANTHER" id="PTHR31170:SF9">
    <property type="entry name" value="PROTEIN, PUTATIVE (DUF247)-RELATED"/>
    <property type="match status" value="1"/>
</dbReference>